<dbReference type="Pfam" id="PF11188">
    <property type="entry name" value="DUF2975"/>
    <property type="match status" value="1"/>
</dbReference>
<feature type="transmembrane region" description="Helical" evidence="1">
    <location>
        <begin position="123"/>
        <end position="146"/>
    </location>
</feature>
<accession>A0ABV9AVD9</accession>
<evidence type="ECO:0000313" key="2">
    <source>
        <dbReference type="EMBL" id="MFC4502625.1"/>
    </source>
</evidence>
<sequence>MNSLFIAMLRVGIAGAILLGLFGQIIVIPTTAADEVDLFPPYAPFAAPYVTVAIIGVACVQVVLGAMWMLLTMVERDAIFTPRAFRWVDTIIGASLVATLLAVGVTGHLALAEIPSPGDGDDVIGALGATIVATAVGASFAMLVAIMRGLLQKATSLQTEMAEVV</sequence>
<protein>
    <submittedName>
        <fullName evidence="2">DUF2975 domain-containing protein</fullName>
    </submittedName>
</protein>
<keyword evidence="1" id="KW-0472">Membrane</keyword>
<dbReference type="Proteomes" id="UP001595839">
    <property type="component" value="Unassembled WGS sequence"/>
</dbReference>
<dbReference type="RefSeq" id="WP_381168828.1">
    <property type="nucleotide sequence ID" value="NZ_JBHSFK010000016.1"/>
</dbReference>
<keyword evidence="1" id="KW-0812">Transmembrane</keyword>
<name>A0ABV9AVD9_9ACTN</name>
<organism evidence="2 3">
    <name type="scientific">Streptomyces vulcanius</name>
    <dbReference type="NCBI Taxonomy" id="1441876"/>
    <lineage>
        <taxon>Bacteria</taxon>
        <taxon>Bacillati</taxon>
        <taxon>Actinomycetota</taxon>
        <taxon>Actinomycetes</taxon>
        <taxon>Kitasatosporales</taxon>
        <taxon>Streptomycetaceae</taxon>
        <taxon>Streptomyces</taxon>
    </lineage>
</organism>
<evidence type="ECO:0000256" key="1">
    <source>
        <dbReference type="SAM" id="Phobius"/>
    </source>
</evidence>
<dbReference type="EMBL" id="JBHSFK010000016">
    <property type="protein sequence ID" value="MFC4502625.1"/>
    <property type="molecule type" value="Genomic_DNA"/>
</dbReference>
<comment type="caution">
    <text evidence="2">The sequence shown here is derived from an EMBL/GenBank/DDBJ whole genome shotgun (WGS) entry which is preliminary data.</text>
</comment>
<evidence type="ECO:0000313" key="3">
    <source>
        <dbReference type="Proteomes" id="UP001595839"/>
    </source>
</evidence>
<keyword evidence="3" id="KW-1185">Reference proteome</keyword>
<proteinExistence type="predicted"/>
<keyword evidence="1" id="KW-1133">Transmembrane helix</keyword>
<reference evidence="3" key="1">
    <citation type="journal article" date="2019" name="Int. J. Syst. Evol. Microbiol.">
        <title>The Global Catalogue of Microorganisms (GCM) 10K type strain sequencing project: providing services to taxonomists for standard genome sequencing and annotation.</title>
        <authorList>
            <consortium name="The Broad Institute Genomics Platform"/>
            <consortium name="The Broad Institute Genome Sequencing Center for Infectious Disease"/>
            <person name="Wu L."/>
            <person name="Ma J."/>
        </authorList>
    </citation>
    <scope>NUCLEOTIDE SEQUENCE [LARGE SCALE GENOMIC DNA]</scope>
    <source>
        <strain evidence="3">CGMCC 4.7177</strain>
    </source>
</reference>
<feature type="transmembrane region" description="Helical" evidence="1">
    <location>
        <begin position="91"/>
        <end position="111"/>
    </location>
</feature>
<gene>
    <name evidence="2" type="ORF">ACFPIH_24450</name>
</gene>
<dbReference type="InterPro" id="IPR021354">
    <property type="entry name" value="DUF2975"/>
</dbReference>
<feature type="transmembrane region" description="Helical" evidence="1">
    <location>
        <begin position="49"/>
        <end position="71"/>
    </location>
</feature>